<keyword evidence="2" id="KW-1185">Reference proteome</keyword>
<proteinExistence type="predicted"/>
<evidence type="ECO:0008006" key="3">
    <source>
        <dbReference type="Google" id="ProtNLM"/>
    </source>
</evidence>
<evidence type="ECO:0000313" key="1">
    <source>
        <dbReference type="EMBL" id="TRL39127.1"/>
    </source>
</evidence>
<protein>
    <recommendedName>
        <fullName evidence="3">DUF2946 domain-containing protein</fullName>
    </recommendedName>
</protein>
<reference evidence="1 2" key="1">
    <citation type="submission" date="2019-07" db="EMBL/GenBank/DDBJ databases">
        <title>Ln-dependent methylotrophs.</title>
        <authorList>
            <person name="Tani A."/>
        </authorList>
    </citation>
    <scope>NUCLEOTIDE SEQUENCE [LARGE SCALE GENOMIC DNA]</scope>
    <source>
        <strain evidence="1 2">SM12</strain>
    </source>
</reference>
<dbReference type="EMBL" id="VJMG01000023">
    <property type="protein sequence ID" value="TRL39127.1"/>
    <property type="molecule type" value="Genomic_DNA"/>
</dbReference>
<sequence length="144" mass="15216">MRTTLNDMRRFAFLLALLAWLFQGLMPALALPMAAGGMPMMRDHPMPGAAATISLHRHGKLHETAMTGAEHADRNAGSAGHCRDCADTHHKTGCAMSLCAACTSLVPPLVLAGGHPMALRYPAPLPDAVLLDRAPAPLDPPPRA</sequence>
<accession>A0A549TB71</accession>
<gene>
    <name evidence="1" type="ORF">FNA46_10165</name>
</gene>
<dbReference type="RefSeq" id="WP_143125088.1">
    <property type="nucleotide sequence ID" value="NZ_VJMG01000023.1"/>
</dbReference>
<dbReference type="AlphaFoldDB" id="A0A549TB71"/>
<comment type="caution">
    <text evidence="1">The sequence shown here is derived from an EMBL/GenBank/DDBJ whole genome shotgun (WGS) entry which is preliminary data.</text>
</comment>
<dbReference type="Proteomes" id="UP000316801">
    <property type="component" value="Unassembled WGS sequence"/>
</dbReference>
<evidence type="ECO:0000313" key="2">
    <source>
        <dbReference type="Proteomes" id="UP000316801"/>
    </source>
</evidence>
<organism evidence="1 2">
    <name type="scientific">Rhizobium straminoryzae</name>
    <dbReference type="NCBI Taxonomy" id="1387186"/>
    <lineage>
        <taxon>Bacteria</taxon>
        <taxon>Pseudomonadati</taxon>
        <taxon>Pseudomonadota</taxon>
        <taxon>Alphaproteobacteria</taxon>
        <taxon>Hyphomicrobiales</taxon>
        <taxon>Rhizobiaceae</taxon>
        <taxon>Rhizobium/Agrobacterium group</taxon>
        <taxon>Rhizobium</taxon>
    </lineage>
</organism>
<name>A0A549TB71_9HYPH</name>